<dbReference type="SUPFAM" id="SSF140683">
    <property type="entry name" value="SP0561-like"/>
    <property type="match status" value="1"/>
</dbReference>
<accession>A0A0F9IQF2</accession>
<dbReference type="AlphaFoldDB" id="A0A0F9IQF2"/>
<dbReference type="EMBL" id="LAZR01011854">
    <property type="protein sequence ID" value="KKM57160.1"/>
    <property type="molecule type" value="Genomic_DNA"/>
</dbReference>
<sequence>MEQYLNKSIKEVISEFPEVADILNGYKIGCVTCSVGSCPLNEIVTIHNLPKEAEEELMKGIEKAIYLDKDDGEAASKIDE</sequence>
<dbReference type="InterPro" id="IPR038062">
    <property type="entry name" value="ScdA-like_N_sf"/>
</dbReference>
<name>A0A0F9IQF2_9ZZZZ</name>
<proteinExistence type="predicted"/>
<gene>
    <name evidence="1" type="ORF">LCGC14_1550830</name>
</gene>
<dbReference type="Gene3D" id="1.10.3910.10">
    <property type="entry name" value="SP0561-like"/>
    <property type="match status" value="1"/>
</dbReference>
<reference evidence="1" key="1">
    <citation type="journal article" date="2015" name="Nature">
        <title>Complex archaea that bridge the gap between prokaryotes and eukaryotes.</title>
        <authorList>
            <person name="Spang A."/>
            <person name="Saw J.H."/>
            <person name="Jorgensen S.L."/>
            <person name="Zaremba-Niedzwiedzka K."/>
            <person name="Martijn J."/>
            <person name="Lind A.E."/>
            <person name="van Eijk R."/>
            <person name="Schleper C."/>
            <person name="Guy L."/>
            <person name="Ettema T.J."/>
        </authorList>
    </citation>
    <scope>NUCLEOTIDE SEQUENCE</scope>
</reference>
<evidence type="ECO:0008006" key="2">
    <source>
        <dbReference type="Google" id="ProtNLM"/>
    </source>
</evidence>
<evidence type="ECO:0000313" key="1">
    <source>
        <dbReference type="EMBL" id="KKM57160.1"/>
    </source>
</evidence>
<organism evidence="1">
    <name type="scientific">marine sediment metagenome</name>
    <dbReference type="NCBI Taxonomy" id="412755"/>
    <lineage>
        <taxon>unclassified sequences</taxon>
        <taxon>metagenomes</taxon>
        <taxon>ecological metagenomes</taxon>
    </lineage>
</organism>
<protein>
    <recommendedName>
        <fullName evidence="2">DUF1858 domain-containing protein</fullName>
    </recommendedName>
</protein>
<comment type="caution">
    <text evidence="1">The sequence shown here is derived from an EMBL/GenBank/DDBJ whole genome shotgun (WGS) entry which is preliminary data.</text>
</comment>